<organism evidence="2 3">
    <name type="scientific">Clostridium gasigenes</name>
    <dbReference type="NCBI Taxonomy" id="94869"/>
    <lineage>
        <taxon>Bacteria</taxon>
        <taxon>Bacillati</taxon>
        <taxon>Bacillota</taxon>
        <taxon>Clostridia</taxon>
        <taxon>Eubacteriales</taxon>
        <taxon>Clostridiaceae</taxon>
        <taxon>Clostridium</taxon>
    </lineage>
</organism>
<proteinExistence type="predicted"/>
<sequence length="115" mass="13947">MTDKKQKFITRQQSNAVTEEYLATSTEIEDMYDYIITMGSDYSKNKTRHKYRDILYFTKDSDEEFRLVTNIFNMPAEDIISLYKKRWDIELLFKWIEQHLTIKKWVGRFLNAISI</sequence>
<dbReference type="Pfam" id="PF01609">
    <property type="entry name" value="DDE_Tnp_1"/>
    <property type="match status" value="1"/>
</dbReference>
<protein>
    <submittedName>
        <fullName evidence="2">Transposase DDE domain-containing protein</fullName>
    </submittedName>
</protein>
<feature type="domain" description="Transposase IS4-like" evidence="1">
    <location>
        <begin position="2"/>
        <end position="111"/>
    </location>
</feature>
<dbReference type="GO" id="GO:0004803">
    <property type="term" value="F:transposase activity"/>
    <property type="evidence" value="ECO:0007669"/>
    <property type="project" value="InterPro"/>
</dbReference>
<dbReference type="GO" id="GO:0003677">
    <property type="term" value="F:DNA binding"/>
    <property type="evidence" value="ECO:0007669"/>
    <property type="project" value="InterPro"/>
</dbReference>
<reference evidence="2 3" key="1">
    <citation type="submission" date="2016-10" db="EMBL/GenBank/DDBJ databases">
        <authorList>
            <person name="de Groot N.N."/>
        </authorList>
    </citation>
    <scope>NUCLEOTIDE SEQUENCE [LARGE SCALE GENOMIC DNA]</scope>
    <source>
        <strain evidence="2 3">DSM 12272</strain>
    </source>
</reference>
<dbReference type="GO" id="GO:0006313">
    <property type="term" value="P:DNA transposition"/>
    <property type="evidence" value="ECO:0007669"/>
    <property type="project" value="InterPro"/>
</dbReference>
<name>A0A1H0NWW6_9CLOT</name>
<dbReference type="InterPro" id="IPR002559">
    <property type="entry name" value="Transposase_11"/>
</dbReference>
<accession>A0A1H0NWW6</accession>
<evidence type="ECO:0000313" key="2">
    <source>
        <dbReference type="EMBL" id="SDO96925.1"/>
    </source>
</evidence>
<gene>
    <name evidence="2" type="ORF">SAMN04488529_101981</name>
</gene>
<evidence type="ECO:0000313" key="3">
    <source>
        <dbReference type="Proteomes" id="UP000198597"/>
    </source>
</evidence>
<dbReference type="PANTHER" id="PTHR33258">
    <property type="entry name" value="TRANSPOSASE INSL FOR INSERTION SEQUENCE ELEMENT IS186A-RELATED"/>
    <property type="match status" value="1"/>
</dbReference>
<keyword evidence="3" id="KW-1185">Reference proteome</keyword>
<dbReference type="EMBL" id="FNJM01000001">
    <property type="protein sequence ID" value="SDO96925.1"/>
    <property type="molecule type" value="Genomic_DNA"/>
</dbReference>
<dbReference type="PANTHER" id="PTHR33258:SF1">
    <property type="entry name" value="TRANSPOSASE INSL FOR INSERTION SEQUENCE ELEMENT IS186A-RELATED"/>
    <property type="match status" value="1"/>
</dbReference>
<dbReference type="Proteomes" id="UP000198597">
    <property type="component" value="Unassembled WGS sequence"/>
</dbReference>
<dbReference type="SUPFAM" id="SSF53098">
    <property type="entry name" value="Ribonuclease H-like"/>
    <property type="match status" value="1"/>
</dbReference>
<dbReference type="InterPro" id="IPR012337">
    <property type="entry name" value="RNaseH-like_sf"/>
</dbReference>
<evidence type="ECO:0000259" key="1">
    <source>
        <dbReference type="Pfam" id="PF01609"/>
    </source>
</evidence>
<dbReference type="AlphaFoldDB" id="A0A1H0NWW6"/>